<name>A0ACB9MUT7_BAUVA</name>
<accession>A0ACB9MUT7</accession>
<organism evidence="1 2">
    <name type="scientific">Bauhinia variegata</name>
    <name type="common">Purple orchid tree</name>
    <name type="synonym">Phanera variegata</name>
    <dbReference type="NCBI Taxonomy" id="167791"/>
    <lineage>
        <taxon>Eukaryota</taxon>
        <taxon>Viridiplantae</taxon>
        <taxon>Streptophyta</taxon>
        <taxon>Embryophyta</taxon>
        <taxon>Tracheophyta</taxon>
        <taxon>Spermatophyta</taxon>
        <taxon>Magnoliopsida</taxon>
        <taxon>eudicotyledons</taxon>
        <taxon>Gunneridae</taxon>
        <taxon>Pentapetalae</taxon>
        <taxon>rosids</taxon>
        <taxon>fabids</taxon>
        <taxon>Fabales</taxon>
        <taxon>Fabaceae</taxon>
        <taxon>Cercidoideae</taxon>
        <taxon>Cercideae</taxon>
        <taxon>Bauhiniinae</taxon>
        <taxon>Bauhinia</taxon>
    </lineage>
</organism>
<reference evidence="1 2" key="1">
    <citation type="journal article" date="2022" name="DNA Res.">
        <title>Chromosomal-level genome assembly of the orchid tree Bauhinia variegata (Leguminosae; Cercidoideae) supports the allotetraploid origin hypothesis of Bauhinia.</title>
        <authorList>
            <person name="Zhong Y."/>
            <person name="Chen Y."/>
            <person name="Zheng D."/>
            <person name="Pang J."/>
            <person name="Liu Y."/>
            <person name="Luo S."/>
            <person name="Meng S."/>
            <person name="Qian L."/>
            <person name="Wei D."/>
            <person name="Dai S."/>
            <person name="Zhou R."/>
        </authorList>
    </citation>
    <scope>NUCLEOTIDE SEQUENCE [LARGE SCALE GENOMIC DNA]</scope>
    <source>
        <strain evidence="1">BV-YZ2020</strain>
    </source>
</reference>
<keyword evidence="2" id="KW-1185">Reference proteome</keyword>
<dbReference type="EMBL" id="CM039433">
    <property type="protein sequence ID" value="KAI4327491.1"/>
    <property type="molecule type" value="Genomic_DNA"/>
</dbReference>
<dbReference type="Proteomes" id="UP000828941">
    <property type="component" value="Chromosome 8"/>
</dbReference>
<proteinExistence type="predicted"/>
<evidence type="ECO:0000313" key="1">
    <source>
        <dbReference type="EMBL" id="KAI4327491.1"/>
    </source>
</evidence>
<sequence length="808" mass="91809">MADSAAAVVIFQESLKWLLESIKNSKKFSAAGLIFDSSRKGWTPPLREINRRSLELGRPLEELVEKLIRETEKESQQLSSKNTWRKSYSFPASLDKLQENDDSLVSDLKKRDVLEILCKQTRIGNGIQMKGLCGAPESPEFTVGLDRPLNNLKFELLKDGVSILNLTGFGGSGKTTLARKLCRDDDIRGKFKENIMFVVFSKSPNLKIIVEKLFQHWGFQAPEFQSDESAVSGLELLLKEIGTSPKLLVLDDVWVGSESLVDKFKFQIPDYKILVTSRVAFPRFGTPCHLKPLSHDDALTLFRRFALQNDNTSNIPDDMLQQVVRGCRGSPLALNVVGGSLRGQPIELWQEMLKEWSHGHSILDSNNELLTRLQNSLNLLDDKLHIKECFMDFALFPEDQRIPVAALVDMWAELYKLDEDGIDAMANIYKLTTRNLANLVVTKEIAGDMNNNYKVYNNHFLLQHDLLRELAIHQSSQESFQRRERLILEINKNSCPEWWRQHRQQGLVSRILSLYSQWGIQQKQQVAARAISITTDEMIIPDWCNIQAAEAEVLVLNLRTKKYTLPEFMENMKKLKVLVLTNCGFHPSELNNFQLLGSLSNLKKIRLEKVSVPLLCKLKNLKKLSLYMCNINQAFESCSIPISDALPNLVELNIDYCKDLVELPAKLCDIIPLKKISISNCHKLSALPQEIGKLENLELLRLNSCTDLEELPDSTGKLHNLRFLDISNCISLNKLPEDIGNLNNLENLNMMGCLRCELPVSVLNLKHLKGVICDEETAASWEPFQPMLPQLRIEVPKVDINLNWLSGA</sequence>
<protein>
    <submittedName>
        <fullName evidence="1">Uncharacterized protein</fullName>
    </submittedName>
</protein>
<evidence type="ECO:0000313" key="2">
    <source>
        <dbReference type="Proteomes" id="UP000828941"/>
    </source>
</evidence>
<comment type="caution">
    <text evidence="1">The sequence shown here is derived from an EMBL/GenBank/DDBJ whole genome shotgun (WGS) entry which is preliminary data.</text>
</comment>
<gene>
    <name evidence="1" type="ORF">L6164_019944</name>
</gene>